<name>A0AAD4MTW6_9BILA</name>
<dbReference type="InterPro" id="IPR001810">
    <property type="entry name" value="F-box_dom"/>
</dbReference>
<evidence type="ECO:0000313" key="3">
    <source>
        <dbReference type="Proteomes" id="UP001201812"/>
    </source>
</evidence>
<gene>
    <name evidence="2" type="ORF">DdX_14189</name>
</gene>
<keyword evidence="3" id="KW-1185">Reference proteome</keyword>
<dbReference type="Proteomes" id="UP001201812">
    <property type="component" value="Unassembled WGS sequence"/>
</dbReference>
<reference evidence="2" key="1">
    <citation type="submission" date="2022-01" db="EMBL/GenBank/DDBJ databases">
        <title>Genome Sequence Resource for Two Populations of Ditylenchus destructor, the Migratory Endoparasitic Phytonematode.</title>
        <authorList>
            <person name="Zhang H."/>
            <person name="Lin R."/>
            <person name="Xie B."/>
        </authorList>
    </citation>
    <scope>NUCLEOTIDE SEQUENCE</scope>
    <source>
        <strain evidence="2">BazhouSP</strain>
    </source>
</reference>
<dbReference type="AlphaFoldDB" id="A0AAD4MTW6"/>
<sequence length="168" mass="19140">MLQRSRNLPICQRTMDRSTLPTETVNDIANFLPYIEVAKLRLISKKFSTMTNPSFELWNPLLVRFDALVQQLDVAKSRNTKALATDFGVDENASFRPSAVSYGRRTGERCIWIVFLRQYEVIGLGDDRRAEKSGERCMIFDSLISIKILQHATLLCSRIAVHTSNSVN</sequence>
<feature type="domain" description="F-box" evidence="1">
    <location>
        <begin position="14"/>
        <end position="61"/>
    </location>
</feature>
<dbReference type="PROSITE" id="PS50181">
    <property type="entry name" value="FBOX"/>
    <property type="match status" value="1"/>
</dbReference>
<organism evidence="2 3">
    <name type="scientific">Ditylenchus destructor</name>
    <dbReference type="NCBI Taxonomy" id="166010"/>
    <lineage>
        <taxon>Eukaryota</taxon>
        <taxon>Metazoa</taxon>
        <taxon>Ecdysozoa</taxon>
        <taxon>Nematoda</taxon>
        <taxon>Chromadorea</taxon>
        <taxon>Rhabditida</taxon>
        <taxon>Tylenchina</taxon>
        <taxon>Tylenchomorpha</taxon>
        <taxon>Sphaerularioidea</taxon>
        <taxon>Anguinidae</taxon>
        <taxon>Anguininae</taxon>
        <taxon>Ditylenchus</taxon>
    </lineage>
</organism>
<protein>
    <recommendedName>
        <fullName evidence="1">F-box domain-containing protein</fullName>
    </recommendedName>
</protein>
<accession>A0AAD4MTW6</accession>
<evidence type="ECO:0000259" key="1">
    <source>
        <dbReference type="PROSITE" id="PS50181"/>
    </source>
</evidence>
<dbReference type="InterPro" id="IPR036047">
    <property type="entry name" value="F-box-like_dom_sf"/>
</dbReference>
<dbReference type="SUPFAM" id="SSF81383">
    <property type="entry name" value="F-box domain"/>
    <property type="match status" value="1"/>
</dbReference>
<comment type="caution">
    <text evidence="2">The sequence shown here is derived from an EMBL/GenBank/DDBJ whole genome shotgun (WGS) entry which is preliminary data.</text>
</comment>
<evidence type="ECO:0000313" key="2">
    <source>
        <dbReference type="EMBL" id="KAI1704555.1"/>
    </source>
</evidence>
<proteinExistence type="predicted"/>
<dbReference type="EMBL" id="JAKKPZ010000066">
    <property type="protein sequence ID" value="KAI1704555.1"/>
    <property type="molecule type" value="Genomic_DNA"/>
</dbReference>